<dbReference type="PROSITE" id="PS50208">
    <property type="entry name" value="CASPASE_P20"/>
    <property type="match status" value="1"/>
</dbReference>
<gene>
    <name evidence="2" type="ORF">niasHT_009859</name>
</gene>
<dbReference type="Proteomes" id="UP001620626">
    <property type="component" value="Unassembled WGS sequence"/>
</dbReference>
<organism evidence="2 3">
    <name type="scientific">Heterodera trifolii</name>
    <dbReference type="NCBI Taxonomy" id="157864"/>
    <lineage>
        <taxon>Eukaryota</taxon>
        <taxon>Metazoa</taxon>
        <taxon>Ecdysozoa</taxon>
        <taxon>Nematoda</taxon>
        <taxon>Chromadorea</taxon>
        <taxon>Rhabditida</taxon>
        <taxon>Tylenchina</taxon>
        <taxon>Tylenchomorpha</taxon>
        <taxon>Tylenchoidea</taxon>
        <taxon>Heteroderidae</taxon>
        <taxon>Heteroderinae</taxon>
        <taxon>Heterodera</taxon>
    </lineage>
</organism>
<dbReference type="AlphaFoldDB" id="A0ABD2LRF5"/>
<feature type="domain" description="Caspase family p20" evidence="1">
    <location>
        <begin position="166"/>
        <end position="211"/>
    </location>
</feature>
<dbReference type="Gene3D" id="3.40.50.1460">
    <property type="match status" value="1"/>
</dbReference>
<evidence type="ECO:0000259" key="1">
    <source>
        <dbReference type="PROSITE" id="PS50208"/>
    </source>
</evidence>
<dbReference type="InterPro" id="IPR001309">
    <property type="entry name" value="Pept_C14_p20"/>
</dbReference>
<accession>A0ABD2LRF5</accession>
<comment type="caution">
    <text evidence="2">The sequence shown here is derived from an EMBL/GenBank/DDBJ whole genome shotgun (WGS) entry which is preliminary data.</text>
</comment>
<dbReference type="Pfam" id="PF00656">
    <property type="entry name" value="Peptidase_C14"/>
    <property type="match status" value="1"/>
</dbReference>
<dbReference type="InterPro" id="IPR029030">
    <property type="entry name" value="Caspase-like_dom_sf"/>
</dbReference>
<sequence>MRANLEKENSTEGDELKAIGRWGETTGYGSSPRVIRRRLTDWRGPFGPPQSTACGARQTASSALRLAPLLAPSSHAPFCEIQIFKGMIENDSEDFRVVVCPDNVRSADVLLPIIQKHVAGSWLLVIVQLFGVNRTHSFGVLDKQKHQSSKGQRCSKTKVYPNFGKPRGLALIINNHDFGTHRRIGTNLDRDNLTALFCQMGYVTQNADNLTNDAKNAKICKRAAQKV</sequence>
<evidence type="ECO:0000313" key="3">
    <source>
        <dbReference type="Proteomes" id="UP001620626"/>
    </source>
</evidence>
<dbReference type="SUPFAM" id="SSF52129">
    <property type="entry name" value="Caspase-like"/>
    <property type="match status" value="1"/>
</dbReference>
<name>A0ABD2LRF5_9BILA</name>
<dbReference type="InterPro" id="IPR011600">
    <property type="entry name" value="Pept_C14_caspase"/>
</dbReference>
<keyword evidence="3" id="KW-1185">Reference proteome</keyword>
<reference evidence="2 3" key="1">
    <citation type="submission" date="2024-10" db="EMBL/GenBank/DDBJ databases">
        <authorList>
            <person name="Kim D."/>
        </authorList>
    </citation>
    <scope>NUCLEOTIDE SEQUENCE [LARGE SCALE GENOMIC DNA]</scope>
    <source>
        <strain evidence="2">BH-2024</strain>
    </source>
</reference>
<dbReference type="EMBL" id="JBICBT010000307">
    <property type="protein sequence ID" value="KAL3117813.1"/>
    <property type="molecule type" value="Genomic_DNA"/>
</dbReference>
<evidence type="ECO:0000313" key="2">
    <source>
        <dbReference type="EMBL" id="KAL3117813.1"/>
    </source>
</evidence>
<protein>
    <recommendedName>
        <fullName evidence="1">Caspase family p20 domain-containing protein</fullName>
    </recommendedName>
</protein>
<proteinExistence type="predicted"/>